<proteinExistence type="predicted"/>
<reference evidence="1" key="1">
    <citation type="submission" date="2021-01" db="EMBL/GenBank/DDBJ databases">
        <title>Ramlibacter sp. strain AW1 16S ribosomal RNA gene Genome sequencing and assembly.</title>
        <authorList>
            <person name="Kang M."/>
        </authorList>
    </citation>
    <scope>NUCLEOTIDE SEQUENCE</scope>
    <source>
        <strain evidence="1">AW1</strain>
    </source>
</reference>
<dbReference type="RefSeq" id="WP_236589549.1">
    <property type="nucleotide sequence ID" value="NZ_JAEQNA010000004.1"/>
</dbReference>
<evidence type="ECO:0000313" key="2">
    <source>
        <dbReference type="Proteomes" id="UP000613011"/>
    </source>
</evidence>
<comment type="caution">
    <text evidence="1">The sequence shown here is derived from an EMBL/GenBank/DDBJ whole genome shotgun (WGS) entry which is preliminary data.</text>
</comment>
<accession>A0A937D5G8</accession>
<keyword evidence="2" id="KW-1185">Reference proteome</keyword>
<gene>
    <name evidence="1" type="ORF">JI739_13210</name>
</gene>
<evidence type="ECO:0000313" key="1">
    <source>
        <dbReference type="EMBL" id="MBL0421312.1"/>
    </source>
</evidence>
<dbReference type="AlphaFoldDB" id="A0A937D5G8"/>
<name>A0A937D5G8_9BURK</name>
<sequence>MSTPAPHPPSCEPLAVEAARFALLRRIAFAIRHELMAHLQPVAMAGEIVERRLRAPEPNLDQIRDGVTRMTGLSRTASQACRDVIGWFAPEPGRVVPLQSAVDEATALLGSSLGFRGFSLRSELRGADWPVQRAAWRHLLPACLLLLSDEAGPPAEITLHGEPDGGQVLLRLTLEPTDGGELDAGEMPYRPLSADEVQALAQADGVRFTRQGDTIELRAPLAPTDTAA</sequence>
<dbReference type="EMBL" id="JAEQNA010000004">
    <property type="protein sequence ID" value="MBL0421312.1"/>
    <property type="molecule type" value="Genomic_DNA"/>
</dbReference>
<protein>
    <submittedName>
        <fullName evidence="1">Uncharacterized protein</fullName>
    </submittedName>
</protein>
<dbReference type="Proteomes" id="UP000613011">
    <property type="component" value="Unassembled WGS sequence"/>
</dbReference>
<organism evidence="1 2">
    <name type="scientific">Ramlibacter aurantiacus</name>
    <dbReference type="NCBI Taxonomy" id="2801330"/>
    <lineage>
        <taxon>Bacteria</taxon>
        <taxon>Pseudomonadati</taxon>
        <taxon>Pseudomonadota</taxon>
        <taxon>Betaproteobacteria</taxon>
        <taxon>Burkholderiales</taxon>
        <taxon>Comamonadaceae</taxon>
        <taxon>Ramlibacter</taxon>
    </lineage>
</organism>